<comment type="caution">
    <text evidence="1">The sequence shown here is derived from an EMBL/GenBank/DDBJ whole genome shotgun (WGS) entry which is preliminary data.</text>
</comment>
<feature type="non-terminal residue" evidence="1">
    <location>
        <position position="57"/>
    </location>
</feature>
<keyword evidence="2" id="KW-1185">Reference proteome</keyword>
<protein>
    <submittedName>
        <fullName evidence="1">15560_t:CDS:1</fullName>
    </submittedName>
</protein>
<evidence type="ECO:0000313" key="1">
    <source>
        <dbReference type="EMBL" id="CAG8728406.1"/>
    </source>
</evidence>
<gene>
    <name evidence="1" type="ORF">SPELUC_LOCUS12925</name>
</gene>
<sequence>MSGKFTCDYLHNSGEVCGYSCRCPQGCHKHWRSKKHVPCKVCGKPTSSISKACKDHA</sequence>
<evidence type="ECO:0000313" key="2">
    <source>
        <dbReference type="Proteomes" id="UP000789366"/>
    </source>
</evidence>
<dbReference type="EMBL" id="CAJVPW010032276">
    <property type="protein sequence ID" value="CAG8728406.1"/>
    <property type="molecule type" value="Genomic_DNA"/>
</dbReference>
<name>A0ACA9PZ87_9GLOM</name>
<reference evidence="1" key="1">
    <citation type="submission" date="2021-06" db="EMBL/GenBank/DDBJ databases">
        <authorList>
            <person name="Kallberg Y."/>
            <person name="Tangrot J."/>
            <person name="Rosling A."/>
        </authorList>
    </citation>
    <scope>NUCLEOTIDE SEQUENCE</scope>
    <source>
        <strain evidence="1">28 12/20/2015</strain>
    </source>
</reference>
<accession>A0ACA9PZ87</accession>
<proteinExistence type="predicted"/>
<dbReference type="Proteomes" id="UP000789366">
    <property type="component" value="Unassembled WGS sequence"/>
</dbReference>
<organism evidence="1 2">
    <name type="scientific">Cetraspora pellucida</name>
    <dbReference type="NCBI Taxonomy" id="1433469"/>
    <lineage>
        <taxon>Eukaryota</taxon>
        <taxon>Fungi</taxon>
        <taxon>Fungi incertae sedis</taxon>
        <taxon>Mucoromycota</taxon>
        <taxon>Glomeromycotina</taxon>
        <taxon>Glomeromycetes</taxon>
        <taxon>Diversisporales</taxon>
        <taxon>Gigasporaceae</taxon>
        <taxon>Cetraspora</taxon>
    </lineage>
</organism>